<accession>A0A7W3TPM8</accession>
<dbReference type="EMBL" id="JACHTF010000034">
    <property type="protein sequence ID" value="MBB1062182.1"/>
    <property type="molecule type" value="Genomic_DNA"/>
</dbReference>
<gene>
    <name evidence="6" type="ORF">H4F98_16555</name>
</gene>
<evidence type="ECO:0000259" key="5">
    <source>
        <dbReference type="PROSITE" id="PS52015"/>
    </source>
</evidence>
<evidence type="ECO:0000256" key="2">
    <source>
        <dbReference type="ARBA" id="ARBA00022692"/>
    </source>
</evidence>
<dbReference type="GO" id="GO:0055085">
    <property type="term" value="P:transmembrane transport"/>
    <property type="evidence" value="ECO:0007669"/>
    <property type="project" value="InterPro"/>
</dbReference>
<dbReference type="RefSeq" id="WP_182688932.1">
    <property type="nucleotide sequence ID" value="NZ_JACHTF010000034.1"/>
</dbReference>
<keyword evidence="3" id="KW-1133">Transmembrane helix</keyword>
<dbReference type="SUPFAM" id="SSF74653">
    <property type="entry name" value="TolA/TonB C-terminal domain"/>
    <property type="match status" value="1"/>
</dbReference>
<dbReference type="AlphaFoldDB" id="A0A7W3TPM8"/>
<evidence type="ECO:0000256" key="1">
    <source>
        <dbReference type="ARBA" id="ARBA00004167"/>
    </source>
</evidence>
<dbReference type="NCBIfam" id="TIGR01352">
    <property type="entry name" value="tonB_Cterm"/>
    <property type="match status" value="1"/>
</dbReference>
<feature type="non-terminal residue" evidence="6">
    <location>
        <position position="1"/>
    </location>
</feature>
<dbReference type="Pfam" id="PF03544">
    <property type="entry name" value="TonB_C"/>
    <property type="match status" value="1"/>
</dbReference>
<evidence type="ECO:0000256" key="4">
    <source>
        <dbReference type="ARBA" id="ARBA00023136"/>
    </source>
</evidence>
<organism evidence="6 7">
    <name type="scientific">Marilutibacter spongiae</name>
    <dbReference type="NCBI Taxonomy" id="2025720"/>
    <lineage>
        <taxon>Bacteria</taxon>
        <taxon>Pseudomonadati</taxon>
        <taxon>Pseudomonadota</taxon>
        <taxon>Gammaproteobacteria</taxon>
        <taxon>Lysobacterales</taxon>
        <taxon>Lysobacteraceae</taxon>
        <taxon>Marilutibacter</taxon>
    </lineage>
</organism>
<keyword evidence="2" id="KW-0812">Transmembrane</keyword>
<dbReference type="InterPro" id="IPR006260">
    <property type="entry name" value="TonB/TolA_C"/>
</dbReference>
<evidence type="ECO:0000256" key="3">
    <source>
        <dbReference type="ARBA" id="ARBA00022989"/>
    </source>
</evidence>
<dbReference type="Gene3D" id="3.30.1150.10">
    <property type="match status" value="1"/>
</dbReference>
<keyword evidence="4" id="KW-0472">Membrane</keyword>
<dbReference type="Proteomes" id="UP000523196">
    <property type="component" value="Unassembled WGS sequence"/>
</dbReference>
<proteinExistence type="predicted"/>
<evidence type="ECO:0000313" key="7">
    <source>
        <dbReference type="Proteomes" id="UP000523196"/>
    </source>
</evidence>
<dbReference type="GO" id="GO:0016020">
    <property type="term" value="C:membrane"/>
    <property type="evidence" value="ECO:0007669"/>
    <property type="project" value="UniProtKB-SubCell"/>
</dbReference>
<feature type="domain" description="TonB C-terminal" evidence="5">
    <location>
        <begin position="54"/>
        <end position="149"/>
    </location>
</feature>
<keyword evidence="7" id="KW-1185">Reference proteome</keyword>
<name>A0A7W3TPM8_9GAMM</name>
<dbReference type="InterPro" id="IPR037682">
    <property type="entry name" value="TonB_C"/>
</dbReference>
<comment type="subcellular location">
    <subcellularLocation>
        <location evidence="1">Membrane</location>
        <topology evidence="1">Single-pass membrane protein</topology>
    </subcellularLocation>
</comment>
<evidence type="ECO:0000313" key="6">
    <source>
        <dbReference type="EMBL" id="MBB1062182.1"/>
    </source>
</evidence>
<dbReference type="PROSITE" id="PS52015">
    <property type="entry name" value="TONB_CTD"/>
    <property type="match status" value="1"/>
</dbReference>
<protein>
    <submittedName>
        <fullName evidence="6">TonB family protein</fullName>
    </submittedName>
</protein>
<sequence>LEAKLAGWVRASLESQVYVAARIGDHAVASSSFVTGTVVLEPVDDENLKATLQGLKLGPVSGTLEPPRYPVDMARSGQEGSVLVLFRIDGDGRPRDIRYLDASDARVEAALKQVISKWRFEPERVDGAVIDDPVAVPVWFHPMGSSSTMPKWACPAPVRRPRLTGQDPCLDVIEVAAMPMR</sequence>
<comment type="caution">
    <text evidence="6">The sequence shown here is derived from an EMBL/GenBank/DDBJ whole genome shotgun (WGS) entry which is preliminary data.</text>
</comment>
<reference evidence="6 7" key="1">
    <citation type="submission" date="2020-08" db="EMBL/GenBank/DDBJ databases">
        <authorList>
            <person name="Xu S."/>
            <person name="Li A."/>
        </authorList>
    </citation>
    <scope>NUCLEOTIDE SEQUENCE [LARGE SCALE GENOMIC DNA]</scope>
    <source>
        <strain evidence="6 7">119BY6-57</strain>
    </source>
</reference>